<sequence>EWRAVDAHAERAGREQAGCPGPGVQPDRPPRLQHRVARGGTHRVPDDVPDHPRGHRRRPGARADHQAAQQAGRGAEDRRAGGQLRPPRAHPGQGQ</sequence>
<name>A0A6J4L6D9_9ACTN</name>
<reference evidence="2" key="1">
    <citation type="submission" date="2020-02" db="EMBL/GenBank/DDBJ databases">
        <authorList>
            <person name="Meier V. D."/>
        </authorList>
    </citation>
    <scope>NUCLEOTIDE SEQUENCE</scope>
    <source>
        <strain evidence="2">AVDCRST_MAG61</strain>
    </source>
</reference>
<organism evidence="2">
    <name type="scientific">uncultured Friedmanniella sp</name>
    <dbReference type="NCBI Taxonomy" id="335381"/>
    <lineage>
        <taxon>Bacteria</taxon>
        <taxon>Bacillati</taxon>
        <taxon>Actinomycetota</taxon>
        <taxon>Actinomycetes</taxon>
        <taxon>Propionibacteriales</taxon>
        <taxon>Nocardioidaceae</taxon>
        <taxon>Friedmanniella</taxon>
        <taxon>environmental samples</taxon>
    </lineage>
</organism>
<dbReference type="GO" id="GO:0003984">
    <property type="term" value="F:acetolactate synthase activity"/>
    <property type="evidence" value="ECO:0007669"/>
    <property type="project" value="UniProtKB-EC"/>
</dbReference>
<evidence type="ECO:0000256" key="1">
    <source>
        <dbReference type="SAM" id="MobiDB-lite"/>
    </source>
</evidence>
<protein>
    <submittedName>
        <fullName evidence="2">Acetolactate synthase small subunit</fullName>
        <ecNumber evidence="2">2.2.1.6</ecNumber>
    </submittedName>
</protein>
<feature type="compositionally biased region" description="Basic and acidic residues" evidence="1">
    <location>
        <begin position="1"/>
        <end position="14"/>
    </location>
</feature>
<feature type="non-terminal residue" evidence="2">
    <location>
        <position position="95"/>
    </location>
</feature>
<feature type="compositionally biased region" description="Basic residues" evidence="1">
    <location>
        <begin position="31"/>
        <end position="41"/>
    </location>
</feature>
<feature type="compositionally biased region" description="Basic and acidic residues" evidence="1">
    <location>
        <begin position="43"/>
        <end position="52"/>
    </location>
</feature>
<dbReference type="AlphaFoldDB" id="A0A6J4L6D9"/>
<feature type="region of interest" description="Disordered" evidence="1">
    <location>
        <begin position="1"/>
        <end position="95"/>
    </location>
</feature>
<feature type="non-terminal residue" evidence="2">
    <location>
        <position position="1"/>
    </location>
</feature>
<evidence type="ECO:0000313" key="2">
    <source>
        <dbReference type="EMBL" id="CAA9324287.1"/>
    </source>
</evidence>
<accession>A0A6J4L6D9</accession>
<keyword evidence="2" id="KW-0808">Transferase</keyword>
<proteinExistence type="predicted"/>
<dbReference type="EC" id="2.2.1.6" evidence="2"/>
<dbReference type="EMBL" id="CADCTT010000309">
    <property type="protein sequence ID" value="CAA9324287.1"/>
    <property type="molecule type" value="Genomic_DNA"/>
</dbReference>
<gene>
    <name evidence="2" type="ORF">AVDCRST_MAG61-2701</name>
</gene>